<dbReference type="EMBL" id="JACXAE010000106">
    <property type="protein sequence ID" value="MBD2777170.1"/>
    <property type="molecule type" value="Genomic_DNA"/>
</dbReference>
<evidence type="ECO:0000313" key="1">
    <source>
        <dbReference type="EMBL" id="MBD2777170.1"/>
    </source>
</evidence>
<accession>A0A8J6XHY9</accession>
<sequence length="259" mass="30375">MNFQQFVKQGYFILRQDCLDTTLESSELERFHQNIVFFHKAMRKFFERPTQERLLFKSDQPKDLRVSGYRCGYWPKDIYQDEYEGKKFPLEYYHSRNFYSNERDNFFIPENGLEPSWKDNFDELPHEQGYEIAGFIDRHILKPLLENLIIYLQPNKVPSLILQVGSTYYRDKVMLGIHRDKGFIQNIVGPASGLRIQPSNSATPQPLTLDIGEILIYTGFQFQEYFGGIPALDIKPLLHEVIAGEDKRMSIVAAAYLKI</sequence>
<keyword evidence="2" id="KW-1185">Reference proteome</keyword>
<comment type="caution">
    <text evidence="1">The sequence shown here is derived from an EMBL/GenBank/DDBJ whole genome shotgun (WGS) entry which is preliminary data.</text>
</comment>
<reference evidence="1" key="1">
    <citation type="submission" date="2020-09" db="EMBL/GenBank/DDBJ databases">
        <title>Iningainema tapete sp. nov. (Scytonemataceae, Cyanobacteria) from greenhouses in central Florida (USA) produces two types of nodularin with biosynthetic potential for microcystin-LR and anabaenopeptins.</title>
        <authorList>
            <person name="Berthold D.E."/>
            <person name="Lefler F.W."/>
            <person name="Huang I.-S."/>
            <person name="Abdulla H."/>
            <person name="Zimba P.V."/>
            <person name="Laughinghouse H.D. IV."/>
        </authorList>
    </citation>
    <scope>NUCLEOTIDE SEQUENCE</scope>
    <source>
        <strain evidence="1">BLCCT55</strain>
    </source>
</reference>
<evidence type="ECO:0000313" key="2">
    <source>
        <dbReference type="Proteomes" id="UP000629098"/>
    </source>
</evidence>
<dbReference type="RefSeq" id="WP_190836239.1">
    <property type="nucleotide sequence ID" value="NZ_CAWPPI010000106.1"/>
</dbReference>
<organism evidence="1 2">
    <name type="scientific">Iningainema tapete BLCC-T55</name>
    <dbReference type="NCBI Taxonomy" id="2748662"/>
    <lineage>
        <taxon>Bacteria</taxon>
        <taxon>Bacillati</taxon>
        <taxon>Cyanobacteriota</taxon>
        <taxon>Cyanophyceae</taxon>
        <taxon>Nostocales</taxon>
        <taxon>Scytonemataceae</taxon>
        <taxon>Iningainema tapete</taxon>
    </lineage>
</organism>
<protein>
    <submittedName>
        <fullName evidence="1">Uncharacterized protein</fullName>
    </submittedName>
</protein>
<dbReference type="Proteomes" id="UP000629098">
    <property type="component" value="Unassembled WGS sequence"/>
</dbReference>
<gene>
    <name evidence="1" type="ORF">ICL16_35290</name>
</gene>
<proteinExistence type="predicted"/>
<name>A0A8J6XHY9_9CYAN</name>
<dbReference type="AlphaFoldDB" id="A0A8J6XHY9"/>